<comment type="caution">
    <text evidence="1">The sequence shown here is derived from an EMBL/GenBank/DDBJ whole genome shotgun (WGS) entry which is preliminary data.</text>
</comment>
<accession>A0ACB8VCX6</accession>
<name>A0ACB8VCX6_9TELE</name>
<protein>
    <submittedName>
        <fullName evidence="1">Uncharacterized protein</fullName>
    </submittedName>
</protein>
<evidence type="ECO:0000313" key="2">
    <source>
        <dbReference type="Proteomes" id="UP000831701"/>
    </source>
</evidence>
<sequence length="209" mass="22949">MNCSLSYKPFNGQPDKLLLQQGASPGVMTYCQVRLCCHLSLLCASDRATVTFKIDITSTLQLFIAQSDLYPYPEIVTLVLNETLLKYFDKNEMKFKVQALDFVYIHVGQTRQCKAVALGSSMRRSLQPTQVAQVVQLIQDGTSMRAVARRFAVSVSVVSRAWRRYTRRQASTSGDVEEAVGGQQPSSRTATSAFVQGGTGGALPESPAK</sequence>
<dbReference type="Proteomes" id="UP000831701">
    <property type="component" value="Chromosome 23"/>
</dbReference>
<dbReference type="EMBL" id="CM041553">
    <property type="protein sequence ID" value="KAI3353316.1"/>
    <property type="molecule type" value="Genomic_DNA"/>
</dbReference>
<keyword evidence="2" id="KW-1185">Reference proteome</keyword>
<gene>
    <name evidence="1" type="ORF">L3Q82_019854</name>
</gene>
<evidence type="ECO:0000313" key="1">
    <source>
        <dbReference type="EMBL" id="KAI3353316.1"/>
    </source>
</evidence>
<organism evidence="1 2">
    <name type="scientific">Scortum barcoo</name>
    <name type="common">barcoo grunter</name>
    <dbReference type="NCBI Taxonomy" id="214431"/>
    <lineage>
        <taxon>Eukaryota</taxon>
        <taxon>Metazoa</taxon>
        <taxon>Chordata</taxon>
        <taxon>Craniata</taxon>
        <taxon>Vertebrata</taxon>
        <taxon>Euteleostomi</taxon>
        <taxon>Actinopterygii</taxon>
        <taxon>Neopterygii</taxon>
        <taxon>Teleostei</taxon>
        <taxon>Neoteleostei</taxon>
        <taxon>Acanthomorphata</taxon>
        <taxon>Eupercaria</taxon>
        <taxon>Centrarchiformes</taxon>
        <taxon>Terapontoidei</taxon>
        <taxon>Terapontidae</taxon>
        <taxon>Scortum</taxon>
    </lineage>
</organism>
<proteinExistence type="predicted"/>
<reference evidence="1" key="1">
    <citation type="submission" date="2022-04" db="EMBL/GenBank/DDBJ databases">
        <title>Jade perch genome.</title>
        <authorList>
            <person name="Chao B."/>
        </authorList>
    </citation>
    <scope>NUCLEOTIDE SEQUENCE</scope>
    <source>
        <strain evidence="1">CB-2022</strain>
    </source>
</reference>